<evidence type="ECO:0000259" key="1">
    <source>
        <dbReference type="PROSITE" id="PS51736"/>
    </source>
</evidence>
<dbReference type="InterPro" id="IPR050639">
    <property type="entry name" value="SSR_resolvase"/>
</dbReference>
<dbReference type="GO" id="GO:0000150">
    <property type="term" value="F:DNA strand exchange activity"/>
    <property type="evidence" value="ECO:0007669"/>
    <property type="project" value="InterPro"/>
</dbReference>
<dbReference type="Proteomes" id="UP000198736">
    <property type="component" value="Unassembled WGS sequence"/>
</dbReference>
<gene>
    <name evidence="2" type="ORF">COMA2_190090</name>
</gene>
<dbReference type="PROSITE" id="PS51736">
    <property type="entry name" value="RECOMBINASES_3"/>
    <property type="match status" value="1"/>
</dbReference>
<evidence type="ECO:0000313" key="3">
    <source>
        <dbReference type="Proteomes" id="UP000198736"/>
    </source>
</evidence>
<dbReference type="SUPFAM" id="SSF53041">
    <property type="entry name" value="Resolvase-like"/>
    <property type="match status" value="1"/>
</dbReference>
<proteinExistence type="predicted"/>
<dbReference type="EMBL" id="CZPZ01000011">
    <property type="protein sequence ID" value="CUS34893.1"/>
    <property type="molecule type" value="Genomic_DNA"/>
</dbReference>
<dbReference type="STRING" id="1742973.COMA2_190090"/>
<dbReference type="AlphaFoldDB" id="A0A0S4LE15"/>
<name>A0A0S4LE15_9BACT</name>
<sequence>MRVALYARFCSESQRETSIIDQYRSCENYAARQHGWEIIQRYEDRAISGTKDADARPGYRQVLADVKAKLFDVVLVDDFS</sequence>
<dbReference type="OrthoDB" id="7277848at2"/>
<dbReference type="RefSeq" id="WP_090896324.1">
    <property type="nucleotide sequence ID" value="NZ_CZPZ01000011.1"/>
</dbReference>
<accession>A0A0S4LE15</accession>
<dbReference type="Gene3D" id="3.40.50.1390">
    <property type="entry name" value="Resolvase, N-terminal catalytic domain"/>
    <property type="match status" value="1"/>
</dbReference>
<organism evidence="2 3">
    <name type="scientific">Candidatus Nitrospira nitrificans</name>
    <dbReference type="NCBI Taxonomy" id="1742973"/>
    <lineage>
        <taxon>Bacteria</taxon>
        <taxon>Pseudomonadati</taxon>
        <taxon>Nitrospirota</taxon>
        <taxon>Nitrospiria</taxon>
        <taxon>Nitrospirales</taxon>
        <taxon>Nitrospiraceae</taxon>
        <taxon>Nitrospira</taxon>
    </lineage>
</organism>
<dbReference type="PANTHER" id="PTHR30461">
    <property type="entry name" value="DNA-INVERTASE FROM LAMBDOID PROPHAGE"/>
    <property type="match status" value="1"/>
</dbReference>
<dbReference type="InterPro" id="IPR036162">
    <property type="entry name" value="Resolvase-like_N_sf"/>
</dbReference>
<dbReference type="CDD" id="cd00338">
    <property type="entry name" value="Ser_Recombinase"/>
    <property type="match status" value="1"/>
</dbReference>
<feature type="domain" description="Resolvase/invertase-type recombinase catalytic" evidence="1">
    <location>
        <begin position="2"/>
        <end position="80"/>
    </location>
</feature>
<dbReference type="InterPro" id="IPR006119">
    <property type="entry name" value="Resolv_N"/>
</dbReference>
<keyword evidence="3" id="KW-1185">Reference proteome</keyword>
<evidence type="ECO:0000313" key="2">
    <source>
        <dbReference type="EMBL" id="CUS34893.1"/>
    </source>
</evidence>
<dbReference type="GO" id="GO:0003677">
    <property type="term" value="F:DNA binding"/>
    <property type="evidence" value="ECO:0007669"/>
    <property type="project" value="InterPro"/>
</dbReference>
<protein>
    <recommendedName>
        <fullName evidence="1">Resolvase/invertase-type recombinase catalytic domain-containing protein</fullName>
    </recommendedName>
</protein>
<dbReference type="Pfam" id="PF00239">
    <property type="entry name" value="Resolvase"/>
    <property type="match status" value="1"/>
</dbReference>
<dbReference type="PANTHER" id="PTHR30461:SF23">
    <property type="entry name" value="DNA RECOMBINASE-RELATED"/>
    <property type="match status" value="1"/>
</dbReference>
<reference evidence="3" key="1">
    <citation type="submission" date="2015-10" db="EMBL/GenBank/DDBJ databases">
        <authorList>
            <person name="Luecker S."/>
            <person name="Luecker S."/>
        </authorList>
    </citation>
    <scope>NUCLEOTIDE SEQUENCE [LARGE SCALE GENOMIC DNA]</scope>
</reference>